<evidence type="ECO:0000313" key="2">
    <source>
        <dbReference type="EMBL" id="PON53837.1"/>
    </source>
</evidence>
<proteinExistence type="predicted"/>
<evidence type="ECO:0000313" key="3">
    <source>
        <dbReference type="Proteomes" id="UP000237105"/>
    </source>
</evidence>
<dbReference type="OrthoDB" id="10307159at2759"/>
<feature type="region of interest" description="Disordered" evidence="1">
    <location>
        <begin position="74"/>
        <end position="99"/>
    </location>
</feature>
<accession>A0A2P5BYH0</accession>
<gene>
    <name evidence="2" type="ORF">PanWU01x14_199990</name>
</gene>
<name>A0A2P5BYH0_PARAD</name>
<organism evidence="2 3">
    <name type="scientific">Parasponia andersonii</name>
    <name type="common">Sponia andersonii</name>
    <dbReference type="NCBI Taxonomy" id="3476"/>
    <lineage>
        <taxon>Eukaryota</taxon>
        <taxon>Viridiplantae</taxon>
        <taxon>Streptophyta</taxon>
        <taxon>Embryophyta</taxon>
        <taxon>Tracheophyta</taxon>
        <taxon>Spermatophyta</taxon>
        <taxon>Magnoliopsida</taxon>
        <taxon>eudicotyledons</taxon>
        <taxon>Gunneridae</taxon>
        <taxon>Pentapetalae</taxon>
        <taxon>rosids</taxon>
        <taxon>fabids</taxon>
        <taxon>Rosales</taxon>
        <taxon>Cannabaceae</taxon>
        <taxon>Parasponia</taxon>
    </lineage>
</organism>
<evidence type="ECO:0000256" key="1">
    <source>
        <dbReference type="SAM" id="MobiDB-lite"/>
    </source>
</evidence>
<protein>
    <submittedName>
        <fullName evidence="2">Uncharacterized protein</fullName>
    </submittedName>
</protein>
<comment type="caution">
    <text evidence="2">The sequence shown here is derived from an EMBL/GenBank/DDBJ whole genome shotgun (WGS) entry which is preliminary data.</text>
</comment>
<keyword evidence="3" id="KW-1185">Reference proteome</keyword>
<dbReference type="Proteomes" id="UP000237105">
    <property type="component" value="Unassembled WGS sequence"/>
</dbReference>
<dbReference type="AlphaFoldDB" id="A0A2P5BYH0"/>
<sequence length="99" mass="11853">MLPVHNTWYKLHKFLSQSPNFSSRNTIQHIQNSQPLEHHFLLRNCHREFFVTILRQVPRVLRLRRLVLEEHRNAPGENAVERGPPSRSITRRLKTEARL</sequence>
<dbReference type="EMBL" id="JXTB01000202">
    <property type="protein sequence ID" value="PON53837.1"/>
    <property type="molecule type" value="Genomic_DNA"/>
</dbReference>
<reference evidence="3" key="1">
    <citation type="submission" date="2016-06" db="EMBL/GenBank/DDBJ databases">
        <title>Parallel loss of symbiosis genes in relatives of nitrogen-fixing non-legume Parasponia.</title>
        <authorList>
            <person name="Van Velzen R."/>
            <person name="Holmer R."/>
            <person name="Bu F."/>
            <person name="Rutten L."/>
            <person name="Van Zeijl A."/>
            <person name="Liu W."/>
            <person name="Santuari L."/>
            <person name="Cao Q."/>
            <person name="Sharma T."/>
            <person name="Shen D."/>
            <person name="Roswanjaya Y."/>
            <person name="Wardhani T."/>
            <person name="Kalhor M.S."/>
            <person name="Jansen J."/>
            <person name="Van den Hoogen J."/>
            <person name="Gungor B."/>
            <person name="Hartog M."/>
            <person name="Hontelez J."/>
            <person name="Verver J."/>
            <person name="Yang W.-C."/>
            <person name="Schijlen E."/>
            <person name="Repin R."/>
            <person name="Schilthuizen M."/>
            <person name="Schranz E."/>
            <person name="Heidstra R."/>
            <person name="Miyata K."/>
            <person name="Fedorova E."/>
            <person name="Kohlen W."/>
            <person name="Bisseling T."/>
            <person name="Smit S."/>
            <person name="Geurts R."/>
        </authorList>
    </citation>
    <scope>NUCLEOTIDE SEQUENCE [LARGE SCALE GENOMIC DNA]</scope>
    <source>
        <strain evidence="3">cv. WU1-14</strain>
    </source>
</reference>